<evidence type="ECO:0000256" key="1">
    <source>
        <dbReference type="SAM" id="MobiDB-lite"/>
    </source>
</evidence>
<name>A0A7S0IHH3_MICPS</name>
<proteinExistence type="predicted"/>
<sequence length="170" mass="19481">MMADDTPPWFIKTTHTAPKPMSIHAFKMALLRKRLAVSASDEDAPMIKAELNAASNKRMQKELMEKYANAAEDAVKTKKAAVQVRERSEQLRREYKDEKDAIRQKGAREQETRARALQDREAKRAEQKRKLQESVSSLETKRTKNLLSLKQVLNDHKEAKRSLEDAPPAI</sequence>
<evidence type="ECO:0000313" key="2">
    <source>
        <dbReference type="EMBL" id="CAD8522048.1"/>
    </source>
</evidence>
<dbReference type="EMBL" id="HBEQ01011637">
    <property type="protein sequence ID" value="CAD8522048.1"/>
    <property type="molecule type" value="Transcribed_RNA"/>
</dbReference>
<accession>A0A7S0IHH3</accession>
<feature type="region of interest" description="Disordered" evidence="1">
    <location>
        <begin position="74"/>
        <end position="170"/>
    </location>
</feature>
<feature type="compositionally biased region" description="Basic and acidic residues" evidence="1">
    <location>
        <begin position="84"/>
        <end position="132"/>
    </location>
</feature>
<dbReference type="AlphaFoldDB" id="A0A7S0IHH3"/>
<organism evidence="2">
    <name type="scientific">Micromonas pusilla</name>
    <name type="common">Picoplanktonic green alga</name>
    <name type="synonym">Chromulina pusilla</name>
    <dbReference type="NCBI Taxonomy" id="38833"/>
    <lineage>
        <taxon>Eukaryota</taxon>
        <taxon>Viridiplantae</taxon>
        <taxon>Chlorophyta</taxon>
        <taxon>Mamiellophyceae</taxon>
        <taxon>Mamiellales</taxon>
        <taxon>Mamiellaceae</taxon>
        <taxon>Micromonas</taxon>
    </lineage>
</organism>
<protein>
    <submittedName>
        <fullName evidence="2">Uncharacterized protein</fullName>
    </submittedName>
</protein>
<feature type="compositionally biased region" description="Basic and acidic residues" evidence="1">
    <location>
        <begin position="153"/>
        <end position="164"/>
    </location>
</feature>
<gene>
    <name evidence="2" type="ORF">MCOM1403_LOCUS9361</name>
</gene>
<reference evidence="2" key="1">
    <citation type="submission" date="2021-01" db="EMBL/GenBank/DDBJ databases">
        <authorList>
            <person name="Corre E."/>
            <person name="Pelletier E."/>
            <person name="Niang G."/>
            <person name="Scheremetjew M."/>
            <person name="Finn R."/>
            <person name="Kale V."/>
            <person name="Holt S."/>
            <person name="Cochrane G."/>
            <person name="Meng A."/>
            <person name="Brown T."/>
            <person name="Cohen L."/>
        </authorList>
    </citation>
    <scope>NUCLEOTIDE SEQUENCE</scope>
    <source>
        <strain evidence="2">CCMP1723</strain>
    </source>
</reference>